<reference evidence="2" key="1">
    <citation type="journal article" date="2015" name="MBio">
        <title>Genome-Resolved Metagenomic Analysis Reveals Roles for Candidate Phyla and Other Microbial Community Members in Biogeochemical Transformations in Oil Reservoirs.</title>
        <authorList>
            <person name="Hu P."/>
            <person name="Tom L."/>
            <person name="Singh A."/>
            <person name="Thomas B.C."/>
            <person name="Baker B.J."/>
            <person name="Piceno Y.M."/>
            <person name="Andersen G.L."/>
            <person name="Banfield J.F."/>
        </authorList>
    </citation>
    <scope>NUCLEOTIDE SEQUENCE [LARGE SCALE GENOMIC DNA]</scope>
</reference>
<dbReference type="Proteomes" id="UP000053467">
    <property type="component" value="Unassembled WGS sequence"/>
</dbReference>
<dbReference type="EMBL" id="LGGX01000029">
    <property type="protein sequence ID" value="KUK86091.1"/>
    <property type="molecule type" value="Genomic_DNA"/>
</dbReference>
<sequence>MSIRHKLVLSLLMIFILMGSFLSLSVFAAQQYDLLVMSSVIGGIGFQYSSGVARVIGVVLPDARVTMEATPGYIDNARRLYAGFGDLGIINHDTAREVYFKEGDFKEEGTSLVTIAPIHILYWNLIVNEGSPIKTIWDLEGKRVNLQPKGSSAESTATKLFEALDINIIPSYYRHTEASEMMRSGTIDAHWQGGSNPTWMEYSVRNPVRVIEFSDEDVAKICEKLPFLSKVSFPAGDYYEGLGNVQVVGTWALLMCREDLPEDVVYEITKGLYEHKDLMLAAHPGAADMGLDKVLDCTVPYHPGAIRYYEEMGVQIPTELIP</sequence>
<proteinExistence type="predicted"/>
<dbReference type="Gene3D" id="3.40.190.10">
    <property type="entry name" value="Periplasmic binding protein-like II"/>
    <property type="match status" value="2"/>
</dbReference>
<gene>
    <name evidence="1" type="ORF">XE03_1729</name>
</gene>
<dbReference type="InterPro" id="IPR011852">
    <property type="entry name" value="TRAP_TAXI"/>
</dbReference>
<keyword evidence="1" id="KW-0675">Receptor</keyword>
<name>A0A101HZ81_UNCT6</name>
<evidence type="ECO:0000313" key="2">
    <source>
        <dbReference type="Proteomes" id="UP000053467"/>
    </source>
</evidence>
<dbReference type="PANTHER" id="PTHR42941:SF1">
    <property type="entry name" value="SLL1037 PROTEIN"/>
    <property type="match status" value="1"/>
</dbReference>
<dbReference type="AlphaFoldDB" id="A0A101HZ81"/>
<dbReference type="PANTHER" id="PTHR42941">
    <property type="entry name" value="SLL1037 PROTEIN"/>
    <property type="match status" value="1"/>
</dbReference>
<dbReference type="NCBIfam" id="TIGR02122">
    <property type="entry name" value="TRAP_TAXI"/>
    <property type="match status" value="1"/>
</dbReference>
<dbReference type="Pfam" id="PF16868">
    <property type="entry name" value="NMT1_3"/>
    <property type="match status" value="1"/>
</dbReference>
<organism evidence="1 2">
    <name type="scientific">candidate division TA06 bacterium 34_109</name>
    <dbReference type="NCBI Taxonomy" id="1635277"/>
    <lineage>
        <taxon>Bacteria</taxon>
        <taxon>Bacteria division TA06</taxon>
    </lineage>
</organism>
<comment type="caution">
    <text evidence="1">The sequence shown here is derived from an EMBL/GenBank/DDBJ whole genome shotgun (WGS) entry which is preliminary data.</text>
</comment>
<accession>A0A101HZ81</accession>
<evidence type="ECO:0000313" key="1">
    <source>
        <dbReference type="EMBL" id="KUK86091.1"/>
    </source>
</evidence>
<dbReference type="SUPFAM" id="SSF53850">
    <property type="entry name" value="Periplasmic binding protein-like II"/>
    <property type="match status" value="1"/>
</dbReference>
<protein>
    <submittedName>
        <fullName evidence="1">TRAP transporter solute receptor, TAXI family</fullName>
    </submittedName>
</protein>